<gene>
    <name evidence="4" type="ORF">BB560_006413</name>
</gene>
<dbReference type="InterPro" id="IPR002685">
    <property type="entry name" value="Glyco_trans_15"/>
</dbReference>
<dbReference type="GO" id="GO:0006487">
    <property type="term" value="P:protein N-linked glycosylation"/>
    <property type="evidence" value="ECO:0007669"/>
    <property type="project" value="TreeGrafter"/>
</dbReference>
<dbReference type="PIRSF" id="PIRSF018153">
    <property type="entry name" value="Glyco_trans_15"/>
    <property type="match status" value="1"/>
</dbReference>
<accession>A0A2T9Y6R1</accession>
<dbReference type="OrthoDB" id="439943at2759"/>
<comment type="caution">
    <text evidence="4">The sequence shown here is derived from an EMBL/GenBank/DDBJ whole genome shotgun (WGS) entry which is preliminary data.</text>
</comment>
<dbReference type="PANTHER" id="PTHR31121:SF6">
    <property type="entry name" value="ALPHA-1,2 MANNOSYLTRANSFERASE KTR1"/>
    <property type="match status" value="1"/>
</dbReference>
<keyword evidence="5" id="KW-1185">Reference proteome</keyword>
<feature type="active site" description="Nucleophile" evidence="3">
    <location>
        <position position="259"/>
    </location>
</feature>
<evidence type="ECO:0000256" key="3">
    <source>
        <dbReference type="PIRSR" id="PIRSR018153-1"/>
    </source>
</evidence>
<organism evidence="4 5">
    <name type="scientific">Smittium megazygosporum</name>
    <dbReference type="NCBI Taxonomy" id="133381"/>
    <lineage>
        <taxon>Eukaryota</taxon>
        <taxon>Fungi</taxon>
        <taxon>Fungi incertae sedis</taxon>
        <taxon>Zoopagomycota</taxon>
        <taxon>Kickxellomycotina</taxon>
        <taxon>Harpellomycetes</taxon>
        <taxon>Harpellales</taxon>
        <taxon>Legeriomycetaceae</taxon>
        <taxon>Smittium</taxon>
    </lineage>
</organism>
<dbReference type="Gene3D" id="3.90.550.10">
    <property type="entry name" value="Spore Coat Polysaccharide Biosynthesis Protein SpsA, Chain A"/>
    <property type="match status" value="1"/>
</dbReference>
<evidence type="ECO:0000313" key="5">
    <source>
        <dbReference type="Proteomes" id="UP000245609"/>
    </source>
</evidence>
<reference evidence="4 5" key="1">
    <citation type="journal article" date="2018" name="MBio">
        <title>Comparative Genomics Reveals the Core Gene Toolbox for the Fungus-Insect Symbiosis.</title>
        <authorList>
            <person name="Wang Y."/>
            <person name="Stata M."/>
            <person name="Wang W."/>
            <person name="Stajich J.E."/>
            <person name="White M.M."/>
            <person name="Moncalvo J.M."/>
        </authorList>
    </citation>
    <scope>NUCLEOTIDE SEQUENCE [LARGE SCALE GENOMIC DNA]</scope>
    <source>
        <strain evidence="4 5">SC-DP-2</strain>
    </source>
</reference>
<comment type="similarity">
    <text evidence="1">Belongs to the glycosyltransferase 15 family.</text>
</comment>
<dbReference type="GO" id="GO:0016020">
    <property type="term" value="C:membrane"/>
    <property type="evidence" value="ECO:0007669"/>
    <property type="project" value="InterPro"/>
</dbReference>
<dbReference type="InterPro" id="IPR029044">
    <property type="entry name" value="Nucleotide-diphossugar_trans"/>
</dbReference>
<protein>
    <recommendedName>
        <fullName evidence="6">Glycosyltransferase family 15 protein</fullName>
    </recommendedName>
</protein>
<evidence type="ECO:0000256" key="1">
    <source>
        <dbReference type="ARBA" id="ARBA00007677"/>
    </source>
</evidence>
<sequence length="376" mass="44108">MPRWSSHYSFSGSSSKAQNAYNSNPFDRINAPYDNWPPPSANDNISLNGTNNIRAAFVTVVRNQDYEALRIAIKQIDDLFNKDYVYPYIILNDEEFNLYFKKSVLTSTKAPIYFGKIDQSMWNLSPDVNLKKVEKMIADKKFDYVHGDSISYRKIFYSNFIHKHPLLRNVDYYWRFQADVKYFCRLDFDPFARMKKMGYKYGWVISPVEFEETVKTLWKTTAEWILKNKSILPSSSFSQFLFDKGKNKYNNCHFWTNFEIVDTSFLRSKVYESFVTALDKAGGFFYERWGDAPIRTIAASMLLSKKEIHWFEEIGYERTGNKHCPRPEKFAFKCFGCDAENENVYDSPCYKHFLEAEDSPKSNLIDTAKAFLESNA</sequence>
<keyword evidence="2" id="KW-0808">Transferase</keyword>
<dbReference type="SUPFAM" id="SSF53448">
    <property type="entry name" value="Nucleotide-diphospho-sugar transferases"/>
    <property type="match status" value="1"/>
</dbReference>
<dbReference type="GO" id="GO:0005794">
    <property type="term" value="C:Golgi apparatus"/>
    <property type="evidence" value="ECO:0007669"/>
    <property type="project" value="TreeGrafter"/>
</dbReference>
<dbReference type="Pfam" id="PF01793">
    <property type="entry name" value="Glyco_transf_15"/>
    <property type="match status" value="1"/>
</dbReference>
<dbReference type="AlphaFoldDB" id="A0A2T9Y6R1"/>
<dbReference type="PANTHER" id="PTHR31121">
    <property type="entry name" value="ALPHA-1,2 MANNOSYLTRANSFERASE KTR1"/>
    <property type="match status" value="1"/>
</dbReference>
<evidence type="ECO:0000313" key="4">
    <source>
        <dbReference type="EMBL" id="PVU87984.1"/>
    </source>
</evidence>
<dbReference type="GO" id="GO:0000032">
    <property type="term" value="P:cell wall mannoprotein biosynthetic process"/>
    <property type="evidence" value="ECO:0007669"/>
    <property type="project" value="TreeGrafter"/>
</dbReference>
<evidence type="ECO:0008006" key="6">
    <source>
        <dbReference type="Google" id="ProtNLM"/>
    </source>
</evidence>
<proteinExistence type="inferred from homology"/>
<dbReference type="GO" id="GO:0000026">
    <property type="term" value="F:alpha-1,2-mannosyltransferase activity"/>
    <property type="evidence" value="ECO:0007669"/>
    <property type="project" value="TreeGrafter"/>
</dbReference>
<dbReference type="EMBL" id="MBFS01003207">
    <property type="protein sequence ID" value="PVU87984.1"/>
    <property type="molecule type" value="Genomic_DNA"/>
</dbReference>
<evidence type="ECO:0000256" key="2">
    <source>
        <dbReference type="ARBA" id="ARBA00022679"/>
    </source>
</evidence>
<name>A0A2T9Y6R1_9FUNG</name>
<dbReference type="Proteomes" id="UP000245609">
    <property type="component" value="Unassembled WGS sequence"/>
</dbReference>